<dbReference type="Pfam" id="PF07331">
    <property type="entry name" value="TctB"/>
    <property type="match status" value="1"/>
</dbReference>
<feature type="transmembrane region" description="Helical" evidence="1">
    <location>
        <begin position="12"/>
        <end position="32"/>
    </location>
</feature>
<name>A0AA41QDX7_9MICO</name>
<dbReference type="RefSeq" id="WP_236089625.1">
    <property type="nucleotide sequence ID" value="NZ_JAKGSG010000034.1"/>
</dbReference>
<accession>A0AA41QDX7</accession>
<protein>
    <submittedName>
        <fullName evidence="3">Tripartite tricarboxylate transporter TctB family protein</fullName>
    </submittedName>
</protein>
<sequence length="180" mass="18161">MAARLPRSTADLVAGTIFIALGAAFAIGALRYDVGSLLGMGPGYVPLALGAVLAVLGVATVVKAYVAPDLAPEEVSTAVEDGRASDGGGAAEPEDAVRPLAGIKWRPLLFVMAGIVFFAYTVDGLGLLPASFGAGLLAALAGSRLPRALLVSAGLTVASYIIFVVLLQLRLSLVGDWLGG</sequence>
<dbReference type="EMBL" id="JAKGSG010000034">
    <property type="protein sequence ID" value="MCF4121684.1"/>
    <property type="molecule type" value="Genomic_DNA"/>
</dbReference>
<evidence type="ECO:0000259" key="2">
    <source>
        <dbReference type="Pfam" id="PF07331"/>
    </source>
</evidence>
<evidence type="ECO:0000256" key="1">
    <source>
        <dbReference type="SAM" id="Phobius"/>
    </source>
</evidence>
<evidence type="ECO:0000313" key="3">
    <source>
        <dbReference type="EMBL" id="MCF4121684.1"/>
    </source>
</evidence>
<feature type="transmembrane region" description="Helical" evidence="1">
    <location>
        <begin position="148"/>
        <end position="167"/>
    </location>
</feature>
<keyword evidence="1" id="KW-0812">Transmembrane</keyword>
<feature type="transmembrane region" description="Helical" evidence="1">
    <location>
        <begin position="108"/>
        <end position="128"/>
    </location>
</feature>
<proteinExistence type="predicted"/>
<reference evidence="3" key="1">
    <citation type="submission" date="2022-01" db="EMBL/GenBank/DDBJ databases">
        <title>Antribacter sp. nov., isolated from Guizhou of China.</title>
        <authorList>
            <person name="Chengliang C."/>
            <person name="Ya Z."/>
        </authorList>
    </citation>
    <scope>NUCLEOTIDE SEQUENCE</scope>
    <source>
        <strain evidence="3">KLBMP 9083</strain>
    </source>
</reference>
<feature type="domain" description="DUF1468" evidence="2">
    <location>
        <begin position="13"/>
        <end position="171"/>
    </location>
</feature>
<comment type="caution">
    <text evidence="3">The sequence shown here is derived from an EMBL/GenBank/DDBJ whole genome shotgun (WGS) entry which is preliminary data.</text>
</comment>
<gene>
    <name evidence="3" type="ORF">L1785_11895</name>
</gene>
<feature type="transmembrane region" description="Helical" evidence="1">
    <location>
        <begin position="44"/>
        <end position="66"/>
    </location>
</feature>
<dbReference type="InterPro" id="IPR009936">
    <property type="entry name" value="DUF1468"/>
</dbReference>
<keyword evidence="1" id="KW-1133">Transmembrane helix</keyword>
<dbReference type="Proteomes" id="UP001165405">
    <property type="component" value="Unassembled WGS sequence"/>
</dbReference>
<evidence type="ECO:0000313" key="4">
    <source>
        <dbReference type="Proteomes" id="UP001165405"/>
    </source>
</evidence>
<organism evidence="3 4">
    <name type="scientific">Antribacter soli</name>
    <dbReference type="NCBI Taxonomy" id="2910976"/>
    <lineage>
        <taxon>Bacteria</taxon>
        <taxon>Bacillati</taxon>
        <taxon>Actinomycetota</taxon>
        <taxon>Actinomycetes</taxon>
        <taxon>Micrococcales</taxon>
        <taxon>Promicromonosporaceae</taxon>
        <taxon>Antribacter</taxon>
    </lineage>
</organism>
<keyword evidence="4" id="KW-1185">Reference proteome</keyword>
<dbReference type="AlphaFoldDB" id="A0AA41QDX7"/>
<keyword evidence="1" id="KW-0472">Membrane</keyword>